<gene>
    <name evidence="1" type="ORF">SAMN06295900_102126</name>
</gene>
<dbReference type="PANTHER" id="PTHR35569:SF1">
    <property type="entry name" value="CYANAMIDE HYDRATASE DDI2-RELATED"/>
    <property type="match status" value="1"/>
</dbReference>
<dbReference type="AlphaFoldDB" id="A0A1X7CY55"/>
<sequence length="184" mass="21095">MLLRHALRSFLFGALTGYREALLFDDELLYVAALFHNVGLNARYCRSPRRFEIDSADEARDFLRSNGIGEPAVTEVWTAIALHTTPGIPEYMSPLVFLVSAGVQMDLRGARYDEFTPRQRDEVVRAFPRESEFKHEILEVYARGMERRPETAFGSINADILDRCDPNYRRINFCGLVLGSRWST</sequence>
<proteinExistence type="predicted"/>
<dbReference type="Gene3D" id="1.10.3210.10">
    <property type="entry name" value="Hypothetical protein af1432"/>
    <property type="match status" value="1"/>
</dbReference>
<dbReference type="Proteomes" id="UP000192911">
    <property type="component" value="Unassembled WGS sequence"/>
</dbReference>
<dbReference type="PANTHER" id="PTHR35569">
    <property type="entry name" value="CYANAMIDE HYDRATASE DDI2-RELATED"/>
    <property type="match status" value="1"/>
</dbReference>
<dbReference type="STRING" id="28094.SAMN06295900_102126"/>
<dbReference type="SUPFAM" id="SSF109604">
    <property type="entry name" value="HD-domain/PDEase-like"/>
    <property type="match status" value="1"/>
</dbReference>
<protein>
    <submittedName>
        <fullName evidence="1">HD domain-containing protein</fullName>
    </submittedName>
</protein>
<accession>A0A1X7CY55</accession>
<organism evidence="1 2">
    <name type="scientific">Trinickia caryophylli</name>
    <name type="common">Paraburkholderia caryophylli</name>
    <dbReference type="NCBI Taxonomy" id="28094"/>
    <lineage>
        <taxon>Bacteria</taxon>
        <taxon>Pseudomonadati</taxon>
        <taxon>Pseudomonadota</taxon>
        <taxon>Betaproteobacteria</taxon>
        <taxon>Burkholderiales</taxon>
        <taxon>Burkholderiaceae</taxon>
        <taxon>Trinickia</taxon>
    </lineage>
</organism>
<evidence type="ECO:0000313" key="2">
    <source>
        <dbReference type="Proteomes" id="UP000192911"/>
    </source>
</evidence>
<reference evidence="2" key="1">
    <citation type="submission" date="2017-04" db="EMBL/GenBank/DDBJ databases">
        <authorList>
            <person name="Varghese N."/>
            <person name="Submissions S."/>
        </authorList>
    </citation>
    <scope>NUCLEOTIDE SEQUENCE [LARGE SCALE GENOMIC DNA]</scope>
    <source>
        <strain evidence="2">Ballard 720</strain>
    </source>
</reference>
<evidence type="ECO:0000313" key="1">
    <source>
        <dbReference type="EMBL" id="SMF05058.1"/>
    </source>
</evidence>
<dbReference type="EMBL" id="FXAH01000002">
    <property type="protein sequence ID" value="SMF05058.1"/>
    <property type="molecule type" value="Genomic_DNA"/>
</dbReference>
<name>A0A1X7CY55_TRICW</name>
<keyword evidence="2" id="KW-1185">Reference proteome</keyword>